<gene>
    <name evidence="1" type="ORF">QE152_g21641</name>
</gene>
<dbReference type="EMBL" id="JASPKY010000201">
    <property type="protein sequence ID" value="KAK9721251.1"/>
    <property type="molecule type" value="Genomic_DNA"/>
</dbReference>
<evidence type="ECO:0000313" key="1">
    <source>
        <dbReference type="EMBL" id="KAK9721251.1"/>
    </source>
</evidence>
<proteinExistence type="predicted"/>
<reference evidence="1 2" key="1">
    <citation type="journal article" date="2024" name="BMC Genomics">
        <title>De novo assembly and annotation of Popillia japonica's genome with initial clues to its potential as an invasive pest.</title>
        <authorList>
            <person name="Cucini C."/>
            <person name="Boschi S."/>
            <person name="Funari R."/>
            <person name="Cardaioli E."/>
            <person name="Iannotti N."/>
            <person name="Marturano G."/>
            <person name="Paoli F."/>
            <person name="Bruttini M."/>
            <person name="Carapelli A."/>
            <person name="Frati F."/>
            <person name="Nardi F."/>
        </authorList>
    </citation>
    <scope>NUCLEOTIDE SEQUENCE [LARGE SCALE GENOMIC DNA]</scope>
    <source>
        <strain evidence="1">DMR45628</strain>
    </source>
</reference>
<dbReference type="AlphaFoldDB" id="A0AAW1KNS4"/>
<comment type="caution">
    <text evidence="1">The sequence shown here is derived from an EMBL/GenBank/DDBJ whole genome shotgun (WGS) entry which is preliminary data.</text>
</comment>
<accession>A0AAW1KNS4</accession>
<protein>
    <submittedName>
        <fullName evidence="1">Uncharacterized protein</fullName>
    </submittedName>
</protein>
<dbReference type="Proteomes" id="UP001458880">
    <property type="component" value="Unassembled WGS sequence"/>
</dbReference>
<keyword evidence="2" id="KW-1185">Reference proteome</keyword>
<name>A0AAW1KNS4_POPJA</name>
<organism evidence="1 2">
    <name type="scientific">Popillia japonica</name>
    <name type="common">Japanese beetle</name>
    <dbReference type="NCBI Taxonomy" id="7064"/>
    <lineage>
        <taxon>Eukaryota</taxon>
        <taxon>Metazoa</taxon>
        <taxon>Ecdysozoa</taxon>
        <taxon>Arthropoda</taxon>
        <taxon>Hexapoda</taxon>
        <taxon>Insecta</taxon>
        <taxon>Pterygota</taxon>
        <taxon>Neoptera</taxon>
        <taxon>Endopterygota</taxon>
        <taxon>Coleoptera</taxon>
        <taxon>Polyphaga</taxon>
        <taxon>Scarabaeiformia</taxon>
        <taxon>Scarabaeidae</taxon>
        <taxon>Rutelinae</taxon>
        <taxon>Popillia</taxon>
    </lineage>
</organism>
<evidence type="ECO:0000313" key="2">
    <source>
        <dbReference type="Proteomes" id="UP001458880"/>
    </source>
</evidence>
<sequence length="124" mass="14126">MKSYPAYVIPAKAKMHIIEELFVTKKDDGSERFPDRQDTGEVRGITDGEFDLAMVSMKNVAKMDKIKYPPPKTAFILPCVMKWSSGGSSMKQYQQLPYTAARFHHITGGQRYIQGGQRYNTIPY</sequence>